<protein>
    <submittedName>
        <fullName evidence="1">Uncharacterized protein</fullName>
    </submittedName>
</protein>
<reference evidence="1" key="1">
    <citation type="journal article" date="2015" name="Nature">
        <title>Complex archaea that bridge the gap between prokaryotes and eukaryotes.</title>
        <authorList>
            <person name="Spang A."/>
            <person name="Saw J.H."/>
            <person name="Jorgensen S.L."/>
            <person name="Zaremba-Niedzwiedzka K."/>
            <person name="Martijn J."/>
            <person name="Lind A.E."/>
            <person name="van Eijk R."/>
            <person name="Schleper C."/>
            <person name="Guy L."/>
            <person name="Ettema T.J."/>
        </authorList>
    </citation>
    <scope>NUCLEOTIDE SEQUENCE</scope>
</reference>
<accession>A0A0F9TDI8</accession>
<dbReference type="AlphaFoldDB" id="A0A0F9TDI8"/>
<sequence length="58" mass="6684">MKMSLIQLRRLTSEIKDDLGDLGNLLEKAYSNTEEINIFATQLNKTLSRISDITEREL</sequence>
<gene>
    <name evidence="1" type="ORF">LCGC14_0405410</name>
</gene>
<organism evidence="1">
    <name type="scientific">marine sediment metagenome</name>
    <dbReference type="NCBI Taxonomy" id="412755"/>
    <lineage>
        <taxon>unclassified sequences</taxon>
        <taxon>metagenomes</taxon>
        <taxon>ecological metagenomes</taxon>
    </lineage>
</organism>
<proteinExistence type="predicted"/>
<name>A0A0F9TDI8_9ZZZZ</name>
<comment type="caution">
    <text evidence="1">The sequence shown here is derived from an EMBL/GenBank/DDBJ whole genome shotgun (WGS) entry which is preliminary data.</text>
</comment>
<evidence type="ECO:0000313" key="1">
    <source>
        <dbReference type="EMBL" id="KKN72987.1"/>
    </source>
</evidence>
<dbReference type="EMBL" id="LAZR01000352">
    <property type="protein sequence ID" value="KKN72987.1"/>
    <property type="molecule type" value="Genomic_DNA"/>
</dbReference>